<dbReference type="EMBL" id="JAPFFK010000006">
    <property type="protein sequence ID" value="KAJ6760633.1"/>
    <property type="molecule type" value="Genomic_DNA"/>
</dbReference>
<protein>
    <submittedName>
        <fullName evidence="2">Uncharacterized protein</fullName>
    </submittedName>
</protein>
<name>A0A9Q1A713_SALPP</name>
<comment type="caution">
    <text evidence="2">The sequence shown here is derived from an EMBL/GenBank/DDBJ whole genome shotgun (WGS) entry which is preliminary data.</text>
</comment>
<dbReference type="AlphaFoldDB" id="A0A9Q1A713"/>
<proteinExistence type="predicted"/>
<sequence length="147" mass="16838">MGFVIILSILRETEREREREGERERERFGSISLLISLRKWHAIPWIFIQTFKHIAQHQSSCPPPPPRPSHFLFTAIIITPSSLPLPRPPTTPLSLITSNFISQNQKPGKAEEGRRGRRGRRRRGKGKVLSFEKNKPAAFSSCNLFAI</sequence>
<evidence type="ECO:0000313" key="2">
    <source>
        <dbReference type="EMBL" id="KAJ6760633.1"/>
    </source>
</evidence>
<accession>A0A9Q1A713</accession>
<reference evidence="2" key="1">
    <citation type="submission" date="2022-11" db="EMBL/GenBank/DDBJ databases">
        <authorList>
            <person name="Hyden B.L."/>
            <person name="Feng K."/>
            <person name="Yates T."/>
            <person name="Jawdy S."/>
            <person name="Smart L.B."/>
            <person name="Muchero W."/>
        </authorList>
    </citation>
    <scope>NUCLEOTIDE SEQUENCE</scope>
    <source>
        <tissue evidence="2">Shoot tip</tissue>
    </source>
</reference>
<dbReference type="Proteomes" id="UP001151532">
    <property type="component" value="Chromosome 15Z"/>
</dbReference>
<keyword evidence="3" id="KW-1185">Reference proteome</keyword>
<evidence type="ECO:0000313" key="3">
    <source>
        <dbReference type="Proteomes" id="UP001151532"/>
    </source>
</evidence>
<reference evidence="2" key="2">
    <citation type="journal article" date="2023" name="Int. J. Mol. Sci.">
        <title>De Novo Assembly and Annotation of 11 Diverse Shrub Willow (Salix) Genomes Reveals Novel Gene Organization in Sex-Linked Regions.</title>
        <authorList>
            <person name="Hyden B."/>
            <person name="Feng K."/>
            <person name="Yates T.B."/>
            <person name="Jawdy S."/>
            <person name="Cereghino C."/>
            <person name="Smart L.B."/>
            <person name="Muchero W."/>
        </authorList>
    </citation>
    <scope>NUCLEOTIDE SEQUENCE</scope>
    <source>
        <tissue evidence="2">Shoot tip</tissue>
    </source>
</reference>
<evidence type="ECO:0000256" key="1">
    <source>
        <dbReference type="SAM" id="MobiDB-lite"/>
    </source>
</evidence>
<organism evidence="2 3">
    <name type="scientific">Salix purpurea</name>
    <name type="common">Purple osier willow</name>
    <dbReference type="NCBI Taxonomy" id="77065"/>
    <lineage>
        <taxon>Eukaryota</taxon>
        <taxon>Viridiplantae</taxon>
        <taxon>Streptophyta</taxon>
        <taxon>Embryophyta</taxon>
        <taxon>Tracheophyta</taxon>
        <taxon>Spermatophyta</taxon>
        <taxon>Magnoliopsida</taxon>
        <taxon>eudicotyledons</taxon>
        <taxon>Gunneridae</taxon>
        <taxon>Pentapetalae</taxon>
        <taxon>rosids</taxon>
        <taxon>fabids</taxon>
        <taxon>Malpighiales</taxon>
        <taxon>Salicaceae</taxon>
        <taxon>Saliceae</taxon>
        <taxon>Salix</taxon>
    </lineage>
</organism>
<feature type="compositionally biased region" description="Basic residues" evidence="1">
    <location>
        <begin position="115"/>
        <end position="126"/>
    </location>
</feature>
<feature type="region of interest" description="Disordered" evidence="1">
    <location>
        <begin position="102"/>
        <end position="127"/>
    </location>
</feature>
<gene>
    <name evidence="2" type="ORF">OIU79_025467</name>
</gene>